<dbReference type="SUPFAM" id="SSF53633">
    <property type="entry name" value="Carbamate kinase-like"/>
    <property type="match status" value="1"/>
</dbReference>
<dbReference type="Gene3D" id="3.40.1160.10">
    <property type="entry name" value="Acetylglutamate kinase-like"/>
    <property type="match status" value="1"/>
</dbReference>
<gene>
    <name evidence="14" type="primary">argB</name>
    <name evidence="14" type="ORF">FM042_02715</name>
</gene>
<keyword evidence="15" id="KW-1185">Reference proteome</keyword>
<keyword evidence="9" id="KW-0067">ATP-binding</keyword>
<dbReference type="PANTHER" id="PTHR23342">
    <property type="entry name" value="N-ACETYLGLUTAMATE SYNTHASE"/>
    <property type="match status" value="1"/>
</dbReference>
<dbReference type="InterPro" id="IPR001048">
    <property type="entry name" value="Asp/Glu/Uridylate_kinase"/>
</dbReference>
<evidence type="ECO:0000256" key="6">
    <source>
        <dbReference type="ARBA" id="ARBA00022679"/>
    </source>
</evidence>
<evidence type="ECO:0000313" key="14">
    <source>
        <dbReference type="EMBL" id="TRW49788.1"/>
    </source>
</evidence>
<keyword evidence="4" id="KW-0055">Arginine biosynthesis</keyword>
<evidence type="ECO:0000259" key="13">
    <source>
        <dbReference type="Pfam" id="PF00696"/>
    </source>
</evidence>
<evidence type="ECO:0000256" key="8">
    <source>
        <dbReference type="ARBA" id="ARBA00022777"/>
    </source>
</evidence>
<dbReference type="EMBL" id="VJWL01000001">
    <property type="protein sequence ID" value="TRW49788.1"/>
    <property type="molecule type" value="Genomic_DNA"/>
</dbReference>
<dbReference type="NCBIfam" id="TIGR00761">
    <property type="entry name" value="argB"/>
    <property type="match status" value="1"/>
</dbReference>
<organism evidence="14 15">
    <name type="scientific">Aliidiomarina halalkaliphila</name>
    <dbReference type="NCBI Taxonomy" id="2593535"/>
    <lineage>
        <taxon>Bacteria</taxon>
        <taxon>Pseudomonadati</taxon>
        <taxon>Pseudomonadota</taxon>
        <taxon>Gammaproteobacteria</taxon>
        <taxon>Alteromonadales</taxon>
        <taxon>Idiomarinaceae</taxon>
        <taxon>Aliidiomarina</taxon>
    </lineage>
</organism>
<dbReference type="InterPro" id="IPR036393">
    <property type="entry name" value="AceGlu_kinase-like_sf"/>
</dbReference>
<keyword evidence="5" id="KW-0028">Amino-acid biosynthesis</keyword>
<dbReference type="InterPro" id="IPR004662">
    <property type="entry name" value="AcgluKinase_fam"/>
</dbReference>
<dbReference type="Proteomes" id="UP000320359">
    <property type="component" value="Unassembled WGS sequence"/>
</dbReference>
<evidence type="ECO:0000256" key="7">
    <source>
        <dbReference type="ARBA" id="ARBA00022741"/>
    </source>
</evidence>
<comment type="catalytic activity">
    <reaction evidence="12">
        <text>N-acetyl-L-glutamate + ATP = N-acetyl-L-glutamyl 5-phosphate + ADP</text>
        <dbReference type="Rhea" id="RHEA:14629"/>
        <dbReference type="ChEBI" id="CHEBI:30616"/>
        <dbReference type="ChEBI" id="CHEBI:44337"/>
        <dbReference type="ChEBI" id="CHEBI:57936"/>
        <dbReference type="ChEBI" id="CHEBI:456216"/>
        <dbReference type="EC" id="2.7.2.8"/>
    </reaction>
</comment>
<dbReference type="EC" id="2.7.2.8" evidence="2"/>
<evidence type="ECO:0000256" key="11">
    <source>
        <dbReference type="ARBA" id="ARBA00030639"/>
    </source>
</evidence>
<dbReference type="PANTHER" id="PTHR23342:SF0">
    <property type="entry name" value="N-ACETYLGLUTAMATE SYNTHASE, MITOCHONDRIAL"/>
    <property type="match status" value="1"/>
</dbReference>
<accession>A0A552X433</accession>
<dbReference type="RefSeq" id="WP_143234209.1">
    <property type="nucleotide sequence ID" value="NZ_VJWL01000001.1"/>
</dbReference>
<keyword evidence="8 14" id="KW-0418">Kinase</keyword>
<dbReference type="Pfam" id="PF00696">
    <property type="entry name" value="AA_kinase"/>
    <property type="match status" value="1"/>
</dbReference>
<dbReference type="GO" id="GO:0003991">
    <property type="term" value="F:acetylglutamate kinase activity"/>
    <property type="evidence" value="ECO:0007669"/>
    <property type="project" value="UniProtKB-EC"/>
</dbReference>
<reference evidence="14 15" key="1">
    <citation type="submission" date="2019-07" db="EMBL/GenBank/DDBJ databases">
        <authorList>
            <person name="Yang M."/>
            <person name="Zhao D."/>
            <person name="Xiang H."/>
        </authorList>
    </citation>
    <scope>NUCLEOTIDE SEQUENCE [LARGE SCALE GENOMIC DNA]</scope>
    <source>
        <strain evidence="14 15">IM1326</strain>
    </source>
</reference>
<dbReference type="GO" id="GO:0006526">
    <property type="term" value="P:L-arginine biosynthetic process"/>
    <property type="evidence" value="ECO:0007669"/>
    <property type="project" value="UniProtKB-KW"/>
</dbReference>
<sequence>MASPYSVIKVGGAVLDHPNALANLLTALAETRTPFVLVHGGGSQTDHMLKQAGYQSEKINGQRVTPQAHMDIVTGALAGTVNKRIVGIAQHAGFKAVGLSLADGPLLYMQRNHQLGCVGEPSIENQDGIGATLLTLLLAQGFLPVVSSIGVDQTGQLLNVNADYAAAALANVLGARLILLSDVSAIVDATGKPLSVLAFSEAQRLLQQDFILGGMKVKLAAALLAAERSRRITAIAGWAQPESVIALLHGEYRGTCILPAK</sequence>
<protein>
    <recommendedName>
        <fullName evidence="3">Acetylglutamate kinase</fullName>
        <ecNumber evidence="2">2.7.2.8</ecNumber>
    </recommendedName>
    <alternativeName>
        <fullName evidence="10">N-acetyl-L-glutamate 5-phosphotransferase</fullName>
    </alternativeName>
    <alternativeName>
        <fullName evidence="11">NAG kinase</fullName>
    </alternativeName>
</protein>
<evidence type="ECO:0000313" key="15">
    <source>
        <dbReference type="Proteomes" id="UP000320359"/>
    </source>
</evidence>
<evidence type="ECO:0000256" key="1">
    <source>
        <dbReference type="ARBA" id="ARBA00004828"/>
    </source>
</evidence>
<evidence type="ECO:0000256" key="12">
    <source>
        <dbReference type="ARBA" id="ARBA00048141"/>
    </source>
</evidence>
<dbReference type="GO" id="GO:0005737">
    <property type="term" value="C:cytoplasm"/>
    <property type="evidence" value="ECO:0007669"/>
    <property type="project" value="InterPro"/>
</dbReference>
<dbReference type="OrthoDB" id="5915023at2"/>
<dbReference type="PIRSF" id="PIRSF000728">
    <property type="entry name" value="NAGK"/>
    <property type="match status" value="1"/>
</dbReference>
<evidence type="ECO:0000256" key="2">
    <source>
        <dbReference type="ARBA" id="ARBA00013065"/>
    </source>
</evidence>
<feature type="domain" description="Aspartate/glutamate/uridylate kinase" evidence="13">
    <location>
        <begin position="7"/>
        <end position="230"/>
    </location>
</feature>
<evidence type="ECO:0000256" key="5">
    <source>
        <dbReference type="ARBA" id="ARBA00022605"/>
    </source>
</evidence>
<name>A0A552X433_9GAMM</name>
<keyword evidence="6 14" id="KW-0808">Transferase</keyword>
<comment type="pathway">
    <text evidence="1">Amino-acid biosynthesis; L-arginine biosynthesis; N(2)-acetyl-L-ornithine from L-glutamate: step 2/4.</text>
</comment>
<comment type="caution">
    <text evidence="14">The sequence shown here is derived from an EMBL/GenBank/DDBJ whole genome shotgun (WGS) entry which is preliminary data.</text>
</comment>
<dbReference type="AlphaFoldDB" id="A0A552X433"/>
<proteinExistence type="predicted"/>
<evidence type="ECO:0000256" key="4">
    <source>
        <dbReference type="ARBA" id="ARBA00022571"/>
    </source>
</evidence>
<evidence type="ECO:0000256" key="10">
    <source>
        <dbReference type="ARBA" id="ARBA00030178"/>
    </source>
</evidence>
<evidence type="ECO:0000256" key="3">
    <source>
        <dbReference type="ARBA" id="ARBA00021197"/>
    </source>
</evidence>
<dbReference type="GO" id="GO:0005524">
    <property type="term" value="F:ATP binding"/>
    <property type="evidence" value="ECO:0007669"/>
    <property type="project" value="UniProtKB-KW"/>
</dbReference>
<evidence type="ECO:0000256" key="9">
    <source>
        <dbReference type="ARBA" id="ARBA00022840"/>
    </source>
</evidence>
<keyword evidence="7" id="KW-0547">Nucleotide-binding</keyword>